<feature type="transmembrane region" description="Helical" evidence="7">
    <location>
        <begin position="66"/>
        <end position="87"/>
    </location>
</feature>
<evidence type="ECO:0000256" key="5">
    <source>
        <dbReference type="ARBA" id="ARBA00023239"/>
    </source>
</evidence>
<comment type="subcellular location">
    <subcellularLocation>
        <location evidence="7">Cell membrane</location>
        <topology evidence="7">Single-pass membrane protein</topology>
    </subcellularLocation>
</comment>
<dbReference type="OrthoDB" id="9814591at2"/>
<dbReference type="Gene3D" id="3.30.1490.480">
    <property type="entry name" value="Endolytic murein transglycosylase"/>
    <property type="match status" value="1"/>
</dbReference>
<comment type="similarity">
    <text evidence="7">Belongs to the transglycosylase MltG family.</text>
</comment>
<keyword evidence="5 7" id="KW-0456">Lyase</keyword>
<protein>
    <recommendedName>
        <fullName evidence="7">Endolytic murein transglycosylase</fullName>
        <ecNumber evidence="7">4.2.2.29</ecNumber>
    </recommendedName>
    <alternativeName>
        <fullName evidence="7">Peptidoglycan lytic transglycosylase</fullName>
    </alternativeName>
    <alternativeName>
        <fullName evidence="7">Peptidoglycan polymerization terminase</fullName>
    </alternativeName>
</protein>
<dbReference type="GO" id="GO:0005886">
    <property type="term" value="C:plasma membrane"/>
    <property type="evidence" value="ECO:0007669"/>
    <property type="project" value="UniProtKB-SubCell"/>
</dbReference>
<comment type="function">
    <text evidence="7">Functions as a peptidoglycan terminase that cleaves nascent peptidoglycan strands endolytically to terminate their elongation.</text>
</comment>
<evidence type="ECO:0000256" key="6">
    <source>
        <dbReference type="ARBA" id="ARBA00023316"/>
    </source>
</evidence>
<dbReference type="PANTHER" id="PTHR30518:SF2">
    <property type="entry name" value="ENDOLYTIC MUREIN TRANSGLYCOSYLASE"/>
    <property type="match status" value="1"/>
</dbReference>
<dbReference type="GO" id="GO:0009252">
    <property type="term" value="P:peptidoglycan biosynthetic process"/>
    <property type="evidence" value="ECO:0007669"/>
    <property type="project" value="UniProtKB-UniRule"/>
</dbReference>
<evidence type="ECO:0000256" key="3">
    <source>
        <dbReference type="ARBA" id="ARBA00022989"/>
    </source>
</evidence>
<gene>
    <name evidence="7 8" type="primary">mltG</name>
    <name evidence="8" type="ORF">EJ419_00200</name>
</gene>
<accession>A0A4R0QRQ4</accession>
<dbReference type="InterPro" id="IPR003770">
    <property type="entry name" value="MLTG-like"/>
</dbReference>
<comment type="caution">
    <text evidence="8">The sequence shown here is derived from an EMBL/GenBank/DDBJ whole genome shotgun (WGS) entry which is preliminary data.</text>
</comment>
<sequence length="409" mass="44421">MTENNDLFDMFDKEAEHNHDEHVSLSQVDADIKVHDDETAPPLPPVRRREVRERKKKLKQQKRRRIIISILVCVLIIGIGFGGYAVMRGLRNANIANSSKSSTSLDYPGPGEGSVIFTVEQGQGTDAIAQNLVKEDIVRSTGAFTQAVETAQAANKLQAGSFELKKKMAAADVVAIITDPSKITGSLVVKPGERVSAVLAQAAELSGISSSEFDAIVSNGGDGILPSAAQGNFEGWFEPGTYNVKSAKSASEIISAMVEKRIAKLKDLGVSDDLYETVLNKASIVEGEVNKAEYYGKVARVIENRLAINMPLGMDSVIAYGLGINARELTVSQLQDSSNAYNDRIHAGLPPTPINNPGDNAIQAVLSPEEGNWLYFVTVNLDTGETKFTDNEDEFQQYAQEYQQWEAAN</sequence>
<dbReference type="HAMAP" id="MF_02065">
    <property type="entry name" value="MltG"/>
    <property type="match status" value="1"/>
</dbReference>
<evidence type="ECO:0000313" key="9">
    <source>
        <dbReference type="Proteomes" id="UP000291289"/>
    </source>
</evidence>
<reference evidence="8 9" key="1">
    <citation type="submission" date="2018-12" db="EMBL/GenBank/DDBJ databases">
        <title>Alloscrdovia theropitheci sp. nov: a novel taxon from the feces of the bleeding-herat monkey (Theropithecus geleda).</title>
        <authorList>
            <person name="Modesto M."/>
        </authorList>
    </citation>
    <scope>NUCLEOTIDE SEQUENCE [LARGE SCALE GENOMIC DNA]</scope>
    <source>
        <strain evidence="8 9">GLDI4/2</strain>
    </source>
</reference>
<dbReference type="EC" id="4.2.2.29" evidence="7"/>
<dbReference type="Proteomes" id="UP000291289">
    <property type="component" value="Unassembled WGS sequence"/>
</dbReference>
<keyword evidence="6 7" id="KW-0961">Cell wall biogenesis/degradation</keyword>
<evidence type="ECO:0000313" key="8">
    <source>
        <dbReference type="EMBL" id="TCD55062.1"/>
    </source>
</evidence>
<proteinExistence type="inferred from homology"/>
<dbReference type="NCBIfam" id="TIGR00247">
    <property type="entry name" value="endolytic transglycosylase MltG"/>
    <property type="match status" value="1"/>
</dbReference>
<evidence type="ECO:0000256" key="1">
    <source>
        <dbReference type="ARBA" id="ARBA00022475"/>
    </source>
</evidence>
<dbReference type="GO" id="GO:0071555">
    <property type="term" value="P:cell wall organization"/>
    <property type="evidence" value="ECO:0007669"/>
    <property type="project" value="UniProtKB-KW"/>
</dbReference>
<keyword evidence="2 7" id="KW-0812">Transmembrane</keyword>
<dbReference type="PANTHER" id="PTHR30518">
    <property type="entry name" value="ENDOLYTIC MUREIN TRANSGLYCOSYLASE"/>
    <property type="match status" value="1"/>
</dbReference>
<keyword evidence="1 7" id="KW-1003">Cell membrane</keyword>
<evidence type="ECO:0000256" key="4">
    <source>
        <dbReference type="ARBA" id="ARBA00023136"/>
    </source>
</evidence>
<dbReference type="Pfam" id="PF02618">
    <property type="entry name" value="YceG"/>
    <property type="match status" value="1"/>
</dbReference>
<dbReference type="GO" id="GO:0008932">
    <property type="term" value="F:lytic endotransglycosylase activity"/>
    <property type="evidence" value="ECO:0007669"/>
    <property type="project" value="UniProtKB-UniRule"/>
</dbReference>
<keyword evidence="4 7" id="KW-0472">Membrane</keyword>
<organism evidence="8 9">
    <name type="scientific">Alloscardovia theropitheci</name>
    <dbReference type="NCBI Taxonomy" id="2496842"/>
    <lineage>
        <taxon>Bacteria</taxon>
        <taxon>Bacillati</taxon>
        <taxon>Actinomycetota</taxon>
        <taxon>Actinomycetes</taxon>
        <taxon>Bifidobacteriales</taxon>
        <taxon>Bifidobacteriaceae</taxon>
        <taxon>Alloscardovia</taxon>
    </lineage>
</organism>
<evidence type="ECO:0000256" key="7">
    <source>
        <dbReference type="HAMAP-Rule" id="MF_02065"/>
    </source>
</evidence>
<dbReference type="AlphaFoldDB" id="A0A4R0QRQ4"/>
<comment type="catalytic activity">
    <reaction evidence="7">
        <text>a peptidoglycan chain = a peptidoglycan chain with N-acetyl-1,6-anhydromuramyl-[peptide] at the reducing end + a peptidoglycan chain with N-acetylglucosamine at the non-reducing end.</text>
        <dbReference type="EC" id="4.2.2.29"/>
    </reaction>
</comment>
<name>A0A4R0QRQ4_9BIFI</name>
<dbReference type="EMBL" id="RXLP01000001">
    <property type="protein sequence ID" value="TCD55062.1"/>
    <property type="molecule type" value="Genomic_DNA"/>
</dbReference>
<dbReference type="RefSeq" id="WP_131282912.1">
    <property type="nucleotide sequence ID" value="NZ_RXLP01000001.1"/>
</dbReference>
<evidence type="ECO:0000256" key="2">
    <source>
        <dbReference type="ARBA" id="ARBA00022692"/>
    </source>
</evidence>
<feature type="site" description="Important for catalytic activity" evidence="7">
    <location>
        <position position="288"/>
    </location>
</feature>
<keyword evidence="9" id="KW-1185">Reference proteome</keyword>
<keyword evidence="3 7" id="KW-1133">Transmembrane helix</keyword>